<proteinExistence type="predicted"/>
<keyword evidence="3" id="KW-1185">Reference proteome</keyword>
<gene>
    <name evidence="2" type="ORF">SOJ16_000893</name>
</gene>
<feature type="transmembrane region" description="Helical" evidence="1">
    <location>
        <begin position="144"/>
        <end position="166"/>
    </location>
</feature>
<evidence type="ECO:0000313" key="3">
    <source>
        <dbReference type="Proteomes" id="UP001322744"/>
    </source>
</evidence>
<accession>A0ABZ0U5U5</accession>
<feature type="transmembrane region" description="Helical" evidence="1">
    <location>
        <begin position="18"/>
        <end position="39"/>
    </location>
</feature>
<dbReference type="RefSeq" id="WP_235375198.1">
    <property type="nucleotide sequence ID" value="NZ_CP139957.1"/>
</dbReference>
<feature type="transmembrane region" description="Helical" evidence="1">
    <location>
        <begin position="103"/>
        <end position="132"/>
    </location>
</feature>
<feature type="transmembrane region" description="Helical" evidence="1">
    <location>
        <begin position="241"/>
        <end position="264"/>
    </location>
</feature>
<keyword evidence="1" id="KW-0472">Membrane</keyword>
<keyword evidence="1" id="KW-0812">Transmembrane</keyword>
<name>A0ABZ0U5U5_9FIRM</name>
<dbReference type="EMBL" id="CP139957">
    <property type="protein sequence ID" value="WPX09660.1"/>
    <property type="molecule type" value="Genomic_DNA"/>
</dbReference>
<reference evidence="2 3" key="1">
    <citation type="submission" date="2023-12" db="EMBL/GenBank/DDBJ databases">
        <authorList>
            <person name="Manesh M.J.H."/>
            <person name="Bing R.G."/>
            <person name="Willard D.J."/>
            <person name="Kelly R.M."/>
        </authorList>
    </citation>
    <scope>NUCLEOTIDE SEQUENCE [LARGE SCALE GENOMIC DNA]</scope>
    <source>
        <strain evidence="2 3">DSM 8977</strain>
    </source>
</reference>
<keyword evidence="1" id="KW-1133">Transmembrane helix</keyword>
<evidence type="ECO:0008006" key="4">
    <source>
        <dbReference type="Google" id="ProtNLM"/>
    </source>
</evidence>
<dbReference type="Proteomes" id="UP001322744">
    <property type="component" value="Chromosome"/>
</dbReference>
<evidence type="ECO:0000313" key="2">
    <source>
        <dbReference type="EMBL" id="WPX09660.1"/>
    </source>
</evidence>
<feature type="transmembrane region" description="Helical" evidence="1">
    <location>
        <begin position="59"/>
        <end position="82"/>
    </location>
</feature>
<organism evidence="2 3">
    <name type="scientific">Anaerocellum danielii</name>
    <dbReference type="NCBI Taxonomy" id="1387557"/>
    <lineage>
        <taxon>Bacteria</taxon>
        <taxon>Bacillati</taxon>
        <taxon>Bacillota</taxon>
        <taxon>Bacillota incertae sedis</taxon>
        <taxon>Caldicellulosiruptorales</taxon>
        <taxon>Caldicellulosiruptoraceae</taxon>
        <taxon>Anaerocellum</taxon>
    </lineage>
</organism>
<evidence type="ECO:0000256" key="1">
    <source>
        <dbReference type="SAM" id="Phobius"/>
    </source>
</evidence>
<feature type="transmembrane region" description="Helical" evidence="1">
    <location>
        <begin position="173"/>
        <end position="196"/>
    </location>
</feature>
<sequence>MILNFFAGELKKVLKSKLFLISMFIYIFIFVVVLISRFFNKNSGVYLYNIELEKLISLSLFYFYIMNTLYLGAVLGGIVGGYEFHNNTFGFSQIFQGRIRQHILKIFTLFILLIGILLITFAITYMFCVFRISDIDFSFSFKKIIRQSLVTLLISIELSLFSYILAIVIKRMYVAISLAIFLPYLINVICGISQVFQNLDKYWFSTINSTLVIRVFSDLASSESYVTIKTANINNLANFNVSLLISTSYLIAFLIIILWVGYFVSEN</sequence>
<protein>
    <recommendedName>
        <fullName evidence="4">ABC transporter permease</fullName>
    </recommendedName>
</protein>